<evidence type="ECO:0000313" key="3">
    <source>
        <dbReference type="Proteomes" id="UP000245252"/>
    </source>
</evidence>
<name>A0A2U2DIY8_9HYPH</name>
<proteinExistence type="predicted"/>
<gene>
    <name evidence="2" type="ORF">DEM27_26725</name>
</gene>
<dbReference type="Proteomes" id="UP000245252">
    <property type="component" value="Unassembled WGS sequence"/>
</dbReference>
<accession>A0A2U2DIY8</accession>
<feature type="compositionally biased region" description="Basic and acidic residues" evidence="1">
    <location>
        <begin position="44"/>
        <end position="60"/>
    </location>
</feature>
<feature type="region of interest" description="Disordered" evidence="1">
    <location>
        <begin position="1"/>
        <end position="60"/>
    </location>
</feature>
<keyword evidence="3" id="KW-1185">Reference proteome</keyword>
<comment type="caution">
    <text evidence="2">The sequence shown here is derived from an EMBL/GenBank/DDBJ whole genome shotgun (WGS) entry which is preliminary data.</text>
</comment>
<reference evidence="2 3" key="1">
    <citation type="submission" date="2018-05" db="EMBL/GenBank/DDBJ databases">
        <title>The draft genome of strain NS-104.</title>
        <authorList>
            <person name="Hang P."/>
            <person name="Jiang J."/>
        </authorList>
    </citation>
    <scope>NUCLEOTIDE SEQUENCE [LARGE SCALE GENOMIC DNA]</scope>
    <source>
        <strain evidence="2 3">NS-104</strain>
    </source>
</reference>
<dbReference type="RefSeq" id="WP_109461304.1">
    <property type="nucleotide sequence ID" value="NZ_QFBC01000017.1"/>
</dbReference>
<dbReference type="EMBL" id="QFBC01000017">
    <property type="protein sequence ID" value="PWE53262.1"/>
    <property type="molecule type" value="Genomic_DNA"/>
</dbReference>
<dbReference type="AlphaFoldDB" id="A0A2U2DIY8"/>
<evidence type="ECO:0000313" key="2">
    <source>
        <dbReference type="EMBL" id="PWE53262.1"/>
    </source>
</evidence>
<organism evidence="2 3">
    <name type="scientific">Metarhizobium album</name>
    <dbReference type="NCBI Taxonomy" id="2182425"/>
    <lineage>
        <taxon>Bacteria</taxon>
        <taxon>Pseudomonadati</taxon>
        <taxon>Pseudomonadota</taxon>
        <taxon>Alphaproteobacteria</taxon>
        <taxon>Hyphomicrobiales</taxon>
        <taxon>Rhizobiaceae</taxon>
        <taxon>Metarhizobium</taxon>
    </lineage>
</organism>
<sequence length="60" mass="6015">MATNAGSPQAKAGQNNPKGANPEKKASGSKPNNTGNASGVHGGTNEHHVNAAAKKDTKKH</sequence>
<evidence type="ECO:0000256" key="1">
    <source>
        <dbReference type="SAM" id="MobiDB-lite"/>
    </source>
</evidence>
<protein>
    <submittedName>
        <fullName evidence="2">Uncharacterized protein</fullName>
    </submittedName>
</protein>
<feature type="compositionally biased region" description="Polar residues" evidence="1">
    <location>
        <begin position="1"/>
        <end position="18"/>
    </location>
</feature>